<feature type="signal peptide" evidence="1">
    <location>
        <begin position="1"/>
        <end position="21"/>
    </location>
</feature>
<sequence>MFCKSLICIEAVSLFICMTEGGQHDIIAYNLFEQITECTADFVLC</sequence>
<accession>A0A8T0NNW2</accession>
<feature type="chain" id="PRO_5035824745" evidence="1">
    <location>
        <begin position="22"/>
        <end position="45"/>
    </location>
</feature>
<reference evidence="2" key="1">
    <citation type="submission" date="2020-05" db="EMBL/GenBank/DDBJ databases">
        <title>WGS assembly of Panicum virgatum.</title>
        <authorList>
            <person name="Lovell J.T."/>
            <person name="Jenkins J."/>
            <person name="Shu S."/>
            <person name="Juenger T.E."/>
            <person name="Schmutz J."/>
        </authorList>
    </citation>
    <scope>NUCLEOTIDE SEQUENCE</scope>
    <source>
        <strain evidence="2">AP13</strain>
    </source>
</reference>
<proteinExistence type="predicted"/>
<gene>
    <name evidence="2" type="ORF">PVAP13_9KG274713</name>
</gene>
<keyword evidence="3" id="KW-1185">Reference proteome</keyword>
<evidence type="ECO:0000256" key="1">
    <source>
        <dbReference type="SAM" id="SignalP"/>
    </source>
</evidence>
<dbReference type="EMBL" id="CM029053">
    <property type="protein sequence ID" value="KAG2549969.1"/>
    <property type="molecule type" value="Genomic_DNA"/>
</dbReference>
<keyword evidence="1" id="KW-0732">Signal</keyword>
<name>A0A8T0NNW2_PANVG</name>
<protein>
    <submittedName>
        <fullName evidence="2">Uncharacterized protein</fullName>
    </submittedName>
</protein>
<dbReference type="AlphaFoldDB" id="A0A8T0NNW2"/>
<evidence type="ECO:0000313" key="3">
    <source>
        <dbReference type="Proteomes" id="UP000823388"/>
    </source>
</evidence>
<comment type="caution">
    <text evidence="2">The sequence shown here is derived from an EMBL/GenBank/DDBJ whole genome shotgun (WGS) entry which is preliminary data.</text>
</comment>
<dbReference type="Proteomes" id="UP000823388">
    <property type="component" value="Chromosome 9K"/>
</dbReference>
<organism evidence="2 3">
    <name type="scientific">Panicum virgatum</name>
    <name type="common">Blackwell switchgrass</name>
    <dbReference type="NCBI Taxonomy" id="38727"/>
    <lineage>
        <taxon>Eukaryota</taxon>
        <taxon>Viridiplantae</taxon>
        <taxon>Streptophyta</taxon>
        <taxon>Embryophyta</taxon>
        <taxon>Tracheophyta</taxon>
        <taxon>Spermatophyta</taxon>
        <taxon>Magnoliopsida</taxon>
        <taxon>Liliopsida</taxon>
        <taxon>Poales</taxon>
        <taxon>Poaceae</taxon>
        <taxon>PACMAD clade</taxon>
        <taxon>Panicoideae</taxon>
        <taxon>Panicodae</taxon>
        <taxon>Paniceae</taxon>
        <taxon>Panicinae</taxon>
        <taxon>Panicum</taxon>
        <taxon>Panicum sect. Hiantes</taxon>
    </lineage>
</organism>
<evidence type="ECO:0000313" key="2">
    <source>
        <dbReference type="EMBL" id="KAG2549969.1"/>
    </source>
</evidence>